<accession>W1DMT5</accession>
<dbReference type="Proteomes" id="UP000019183">
    <property type="component" value="Unassembled WGS sequence"/>
</dbReference>
<dbReference type="AlphaFoldDB" id="W1DMT5"/>
<dbReference type="GO" id="GO:0008814">
    <property type="term" value="F:citrate CoA-transferase activity"/>
    <property type="evidence" value="ECO:0007669"/>
    <property type="project" value="InterPro"/>
</dbReference>
<dbReference type="GO" id="GO:0006084">
    <property type="term" value="P:acetyl-CoA metabolic process"/>
    <property type="evidence" value="ECO:0007669"/>
    <property type="project" value="InterPro"/>
</dbReference>
<proteinExistence type="predicted"/>
<dbReference type="SUPFAM" id="SSF100950">
    <property type="entry name" value="NagB/RpiA/CoA transferase-like"/>
    <property type="match status" value="1"/>
</dbReference>
<sequence>MKETVAMLNQQYVMPNGLTPYAGVTAKSPWLASESEKRQRKICDSLETAIRRSSLQNGMTISFHHAFRGGDKVVNMVVAKLAEMGFRDLTLASSSLIDAHWPLIEHIKNGVIRQIYTSGLRGKLGEEISAGLMENPVQIHSHGGRVQLIQSGELSIDVAFLGVPCCDEFGNANGFSGKSRCGSLGYARVDAEHAKCVVLLTEEWVDYPNYPASIAQDQVDLIVQVDEVGDPQKKLPRVPSV</sequence>
<dbReference type="GO" id="GO:0008815">
    <property type="term" value="F:citrate (pro-3S)-lyase activity"/>
    <property type="evidence" value="ECO:0007669"/>
    <property type="project" value="UniProtKB-EC"/>
</dbReference>
<dbReference type="PANTHER" id="PTHR40596:SF1">
    <property type="entry name" value="CITRATE LYASE ALPHA CHAIN"/>
    <property type="match status" value="1"/>
</dbReference>
<dbReference type="PANTHER" id="PTHR40596">
    <property type="entry name" value="CITRATE LYASE ALPHA CHAIN"/>
    <property type="match status" value="1"/>
</dbReference>
<comment type="caution">
    <text evidence="1">The sequence shown here is derived from an EMBL/GenBank/DDBJ whole genome shotgun (WGS) entry which is preliminary data.</text>
</comment>
<dbReference type="InterPro" id="IPR037171">
    <property type="entry name" value="NagB/RpiA_transferase-like"/>
</dbReference>
<evidence type="ECO:0000313" key="2">
    <source>
        <dbReference type="Proteomes" id="UP000019183"/>
    </source>
</evidence>
<keyword evidence="2" id="KW-1185">Reference proteome</keyword>
<keyword evidence="1" id="KW-0456">Lyase</keyword>
<reference evidence="1" key="1">
    <citation type="submission" date="2013-10" db="EMBL/GenBank/DDBJ databases">
        <title>Antibiotic resistance diversity of beta-lactamase producers in the General Hospital Vienna.</title>
        <authorList>
            <person name="Barisic I."/>
            <person name="Mitteregger D."/>
            <person name="Hirschl A.M."/>
            <person name="Noehammer C."/>
            <person name="Wiesinger-Mayr H."/>
        </authorList>
    </citation>
    <scope>NUCLEOTIDE SEQUENCE [LARGE SCALE GENOMIC DNA]</scope>
    <source>
        <strain evidence="1">IS43</strain>
    </source>
</reference>
<dbReference type="GO" id="GO:0009346">
    <property type="term" value="C:ATP-independent citrate lyase complex"/>
    <property type="evidence" value="ECO:0007669"/>
    <property type="project" value="InterPro"/>
</dbReference>
<evidence type="ECO:0000313" key="1">
    <source>
        <dbReference type="EMBL" id="CDL10683.1"/>
    </source>
</evidence>
<dbReference type="Gene3D" id="3.40.1080.10">
    <property type="entry name" value="Glutaconate Coenzyme A-transferase"/>
    <property type="match status" value="1"/>
</dbReference>
<protein>
    <submittedName>
        <fullName evidence="1">Citrate lyase alpha chain</fullName>
        <ecNumber evidence="1">4.1.3.6</ecNumber>
    </submittedName>
</protein>
<dbReference type="GO" id="GO:0005737">
    <property type="term" value="C:cytoplasm"/>
    <property type="evidence" value="ECO:0007669"/>
    <property type="project" value="InterPro"/>
</dbReference>
<name>W1DMT5_KLEPN</name>
<dbReference type="InterPro" id="IPR006472">
    <property type="entry name" value="Citrate_lyase_asu"/>
</dbReference>
<dbReference type="EC" id="4.1.3.6" evidence="1"/>
<organism evidence="1 2">
    <name type="scientific">Klebsiella pneumoniae IS43</name>
    <dbReference type="NCBI Taxonomy" id="1432552"/>
    <lineage>
        <taxon>Bacteria</taxon>
        <taxon>Pseudomonadati</taxon>
        <taxon>Pseudomonadota</taxon>
        <taxon>Gammaproteobacteria</taxon>
        <taxon>Enterobacterales</taxon>
        <taxon>Enterobacteriaceae</taxon>
        <taxon>Klebsiella/Raoultella group</taxon>
        <taxon>Klebsiella</taxon>
        <taxon>Klebsiella pneumoniae complex</taxon>
    </lineage>
</organism>
<dbReference type="EMBL" id="CBWK010000535">
    <property type="protein sequence ID" value="CDL10683.1"/>
    <property type="molecule type" value="Genomic_DNA"/>
</dbReference>
<dbReference type="Pfam" id="PF04223">
    <property type="entry name" value="CitF"/>
    <property type="match status" value="1"/>
</dbReference>